<proteinExistence type="predicted"/>
<dbReference type="EMBL" id="JAVDQH010000018">
    <property type="protein sequence ID" value="MDR6245845.1"/>
    <property type="molecule type" value="Genomic_DNA"/>
</dbReference>
<protein>
    <submittedName>
        <fullName evidence="1">Uncharacterized protein</fullName>
    </submittedName>
</protein>
<evidence type="ECO:0000313" key="1">
    <source>
        <dbReference type="EMBL" id="MDR6245845.1"/>
    </source>
</evidence>
<name>A0ABU1J2W1_9BACL</name>
<dbReference type="Proteomes" id="UP001185028">
    <property type="component" value="Unassembled WGS sequence"/>
</dbReference>
<reference evidence="1 2" key="1">
    <citation type="submission" date="2023-07" db="EMBL/GenBank/DDBJ databases">
        <title>Genomic Encyclopedia of Type Strains, Phase IV (KMG-IV): sequencing the most valuable type-strain genomes for metagenomic binning, comparative biology and taxonomic classification.</title>
        <authorList>
            <person name="Goeker M."/>
        </authorList>
    </citation>
    <scope>NUCLEOTIDE SEQUENCE [LARGE SCALE GENOMIC DNA]</scope>
    <source>
        <strain evidence="1 2">DSM 22170</strain>
    </source>
</reference>
<organism evidence="1 2">
    <name type="scientific">Paenibacillus hunanensis</name>
    <dbReference type="NCBI Taxonomy" id="539262"/>
    <lineage>
        <taxon>Bacteria</taxon>
        <taxon>Bacillati</taxon>
        <taxon>Bacillota</taxon>
        <taxon>Bacilli</taxon>
        <taxon>Bacillales</taxon>
        <taxon>Paenibacillaceae</taxon>
        <taxon>Paenibacillus</taxon>
    </lineage>
</organism>
<gene>
    <name evidence="1" type="ORF">JOC58_003761</name>
</gene>
<sequence>MYANGIGELQPQLWEGLRDKLLLVLLLQELAYMPTYYAYRMVEFNYFSCFYCRSNRTLDFGHRPICASVSQS</sequence>
<keyword evidence="2" id="KW-1185">Reference proteome</keyword>
<evidence type="ECO:0000313" key="2">
    <source>
        <dbReference type="Proteomes" id="UP001185028"/>
    </source>
</evidence>
<comment type="caution">
    <text evidence="1">The sequence shown here is derived from an EMBL/GenBank/DDBJ whole genome shotgun (WGS) entry which is preliminary data.</text>
</comment>
<accession>A0ABU1J2W1</accession>